<evidence type="ECO:0000313" key="1">
    <source>
        <dbReference type="EMBL" id="CAG8856387.1"/>
    </source>
</evidence>
<evidence type="ECO:0000313" key="2">
    <source>
        <dbReference type="Proteomes" id="UP000789901"/>
    </source>
</evidence>
<proteinExistence type="predicted"/>
<comment type="caution">
    <text evidence="1">The sequence shown here is derived from an EMBL/GenBank/DDBJ whole genome shotgun (WGS) entry which is preliminary data.</text>
</comment>
<gene>
    <name evidence="1" type="ORF">GMARGA_LOCUS45208</name>
</gene>
<protein>
    <submittedName>
        <fullName evidence="1">18810_t:CDS:1</fullName>
    </submittedName>
</protein>
<feature type="non-terminal residue" evidence="1">
    <location>
        <position position="1"/>
    </location>
</feature>
<name>A0ABN7XMC8_GIGMA</name>
<sequence length="66" mass="8006">DDVVSVRLSGVDKTNKEWCAREIKKYDTPNYEHLLSNKNIMKYMYQDRHLKSEKIKSRIDNDYLIR</sequence>
<accession>A0ABN7XMC8</accession>
<dbReference type="EMBL" id="CAJVQB010159533">
    <property type="protein sequence ID" value="CAG8856387.1"/>
    <property type="molecule type" value="Genomic_DNA"/>
</dbReference>
<keyword evidence="2" id="KW-1185">Reference proteome</keyword>
<reference evidence="1 2" key="1">
    <citation type="submission" date="2021-06" db="EMBL/GenBank/DDBJ databases">
        <authorList>
            <person name="Kallberg Y."/>
            <person name="Tangrot J."/>
            <person name="Rosling A."/>
        </authorList>
    </citation>
    <scope>NUCLEOTIDE SEQUENCE [LARGE SCALE GENOMIC DNA]</scope>
    <source>
        <strain evidence="1 2">120-4 pot B 10/14</strain>
    </source>
</reference>
<organism evidence="1 2">
    <name type="scientific">Gigaspora margarita</name>
    <dbReference type="NCBI Taxonomy" id="4874"/>
    <lineage>
        <taxon>Eukaryota</taxon>
        <taxon>Fungi</taxon>
        <taxon>Fungi incertae sedis</taxon>
        <taxon>Mucoromycota</taxon>
        <taxon>Glomeromycotina</taxon>
        <taxon>Glomeromycetes</taxon>
        <taxon>Diversisporales</taxon>
        <taxon>Gigasporaceae</taxon>
        <taxon>Gigaspora</taxon>
    </lineage>
</organism>
<dbReference type="Proteomes" id="UP000789901">
    <property type="component" value="Unassembled WGS sequence"/>
</dbReference>